<evidence type="ECO:0000256" key="11">
    <source>
        <dbReference type="HAMAP-Rule" id="MF_01479"/>
    </source>
</evidence>
<accession>A0A918H883</accession>
<keyword evidence="4 11" id="KW-0479">Metal-binding</keyword>
<evidence type="ECO:0000256" key="8">
    <source>
        <dbReference type="ARBA" id="ARBA00023125"/>
    </source>
</evidence>
<dbReference type="RefSeq" id="WP_189203075.1">
    <property type="nucleotide sequence ID" value="NZ_BMQQ01000016.1"/>
</dbReference>
<feature type="domain" description="4Fe-4S Wbl-type" evidence="13">
    <location>
        <begin position="26"/>
        <end position="83"/>
    </location>
</feature>
<comment type="cofactor">
    <cofactor evidence="11">
        <name>[4Fe-4S] cluster</name>
        <dbReference type="ChEBI" id="CHEBI:49883"/>
    </cofactor>
    <text evidence="11">Binds 1 [4Fe-4S] cluster per subunit. Following nitrosylation of the [4Fe-4S] cluster binds 1 [4Fe-8(NO)] cluster per subunit.</text>
</comment>
<evidence type="ECO:0000256" key="10">
    <source>
        <dbReference type="ARBA" id="ARBA00023163"/>
    </source>
</evidence>
<name>A0A918H883_9ACTN</name>
<keyword evidence="3 11" id="KW-0004">4Fe-4S</keyword>
<keyword evidence="9 11" id="KW-1015">Disulfide bond</keyword>
<sequence length="146" mass="15801">MSTSETPAAGMTTLPGAGTNWKADGRCREVDPDLFFPEVGTGQSSAAKAVCLSCEVRLECLEYALTHGEQGVWGGTTEGQRRAIRRTRRDQPEREPEVEDAKSQRNSVILQLTHAGLSAAEIADRLGCAARTVTRVRTSRRQEAAA</sequence>
<evidence type="ECO:0000313" key="14">
    <source>
        <dbReference type="EMBL" id="GGT43588.1"/>
    </source>
</evidence>
<keyword evidence="10 11" id="KW-0804">Transcription</keyword>
<organism evidence="14 15">
    <name type="scientific">Streptomyces purpureus</name>
    <dbReference type="NCBI Taxonomy" id="1951"/>
    <lineage>
        <taxon>Bacteria</taxon>
        <taxon>Bacillati</taxon>
        <taxon>Actinomycetota</taxon>
        <taxon>Actinomycetes</taxon>
        <taxon>Kitasatosporales</taxon>
        <taxon>Streptomycetaceae</taxon>
        <taxon>Streptomyces</taxon>
    </lineage>
</organism>
<comment type="function">
    <text evidence="11">Acts as a transcriptional regulator. Probably redox-responsive. The apo- but not holo-form probably binds DNA.</text>
</comment>
<evidence type="ECO:0000256" key="2">
    <source>
        <dbReference type="ARBA" id="ARBA00006597"/>
    </source>
</evidence>
<comment type="subcellular location">
    <subcellularLocation>
        <location evidence="1 11">Cytoplasm</location>
    </subcellularLocation>
</comment>
<feature type="region of interest" description="Disordered" evidence="12">
    <location>
        <begin position="1"/>
        <end position="20"/>
    </location>
</feature>
<keyword evidence="7 11" id="KW-0805">Transcription regulation</keyword>
<dbReference type="InterPro" id="IPR016032">
    <property type="entry name" value="Sig_transdc_resp-reg_C-effctor"/>
</dbReference>
<dbReference type="Pfam" id="PF02467">
    <property type="entry name" value="Whib"/>
    <property type="match status" value="1"/>
</dbReference>
<dbReference type="HAMAP" id="MF_01479">
    <property type="entry name" value="WhiB"/>
    <property type="match status" value="1"/>
</dbReference>
<dbReference type="SUPFAM" id="SSF46894">
    <property type="entry name" value="C-terminal effector domain of the bipartite response regulators"/>
    <property type="match status" value="1"/>
</dbReference>
<dbReference type="Proteomes" id="UP000619486">
    <property type="component" value="Unassembled WGS sequence"/>
</dbReference>
<dbReference type="InterPro" id="IPR000792">
    <property type="entry name" value="Tscrpt_reg_LuxR_C"/>
</dbReference>
<comment type="PTM">
    <text evidence="11">The Fe-S cluster can be nitrosylated by nitric oxide (NO).</text>
</comment>
<comment type="similarity">
    <text evidence="2 11">Belongs to the WhiB family.</text>
</comment>
<comment type="caution">
    <text evidence="14">The sequence shown here is derived from an EMBL/GenBank/DDBJ whole genome shotgun (WGS) entry which is preliminary data.</text>
</comment>
<dbReference type="EMBL" id="BMQQ01000016">
    <property type="protein sequence ID" value="GGT43588.1"/>
    <property type="molecule type" value="Genomic_DNA"/>
</dbReference>
<keyword evidence="5 11" id="KW-0408">Iron</keyword>
<comment type="PTM">
    <text evidence="11">Upon Fe-S cluster removal intramolecular disulfide bonds are formed.</text>
</comment>
<dbReference type="InterPro" id="IPR034768">
    <property type="entry name" value="4FE4S_WBL"/>
</dbReference>
<feature type="binding site" evidence="11">
    <location>
        <position position="51"/>
    </location>
    <ligand>
        <name>[4Fe-4S] cluster</name>
        <dbReference type="ChEBI" id="CHEBI:49883"/>
    </ligand>
</feature>
<keyword evidence="6 11" id="KW-0411">Iron-sulfur</keyword>
<reference evidence="14" key="1">
    <citation type="journal article" date="2014" name="Int. J. Syst. Evol. Microbiol.">
        <title>Complete genome sequence of Corynebacterium casei LMG S-19264T (=DSM 44701T), isolated from a smear-ripened cheese.</title>
        <authorList>
            <consortium name="US DOE Joint Genome Institute (JGI-PGF)"/>
            <person name="Walter F."/>
            <person name="Albersmeier A."/>
            <person name="Kalinowski J."/>
            <person name="Ruckert C."/>
        </authorList>
    </citation>
    <scope>NUCLEOTIDE SEQUENCE</scope>
    <source>
        <strain evidence="14">JCM 3172</strain>
    </source>
</reference>
<dbReference type="GO" id="GO:0005737">
    <property type="term" value="C:cytoplasm"/>
    <property type="evidence" value="ECO:0007669"/>
    <property type="project" value="UniProtKB-SubCell"/>
</dbReference>
<evidence type="ECO:0000256" key="1">
    <source>
        <dbReference type="ARBA" id="ARBA00004496"/>
    </source>
</evidence>
<feature type="binding site" evidence="11">
    <location>
        <position position="60"/>
    </location>
    <ligand>
        <name>[4Fe-4S] cluster</name>
        <dbReference type="ChEBI" id="CHEBI:49883"/>
    </ligand>
</feature>
<gene>
    <name evidence="11" type="primary">whiB</name>
    <name evidence="14" type="ORF">GCM10014713_41630</name>
</gene>
<dbReference type="GO" id="GO:0003677">
    <property type="term" value="F:DNA binding"/>
    <property type="evidence" value="ECO:0007669"/>
    <property type="project" value="UniProtKB-UniRule"/>
</dbReference>
<dbReference type="GO" id="GO:0035731">
    <property type="term" value="F:dinitrosyl-iron complex binding"/>
    <property type="evidence" value="ECO:0007669"/>
    <property type="project" value="UniProtKB-UniRule"/>
</dbReference>
<dbReference type="GO" id="GO:0045892">
    <property type="term" value="P:negative regulation of DNA-templated transcription"/>
    <property type="evidence" value="ECO:0007669"/>
    <property type="project" value="TreeGrafter"/>
</dbReference>
<feature type="region of interest" description="Disordered" evidence="12">
    <location>
        <begin position="71"/>
        <end position="106"/>
    </location>
</feature>
<evidence type="ECO:0000256" key="3">
    <source>
        <dbReference type="ARBA" id="ARBA00022485"/>
    </source>
</evidence>
<keyword evidence="11" id="KW-0963">Cytoplasm</keyword>
<evidence type="ECO:0000256" key="6">
    <source>
        <dbReference type="ARBA" id="ARBA00023014"/>
    </source>
</evidence>
<dbReference type="GO" id="GO:0046872">
    <property type="term" value="F:metal ion binding"/>
    <property type="evidence" value="ECO:0007669"/>
    <property type="project" value="UniProtKB-KW"/>
</dbReference>
<dbReference type="PROSITE" id="PS51674">
    <property type="entry name" value="4FE4S_WBL"/>
    <property type="match status" value="1"/>
</dbReference>
<keyword evidence="8 11" id="KW-0238">DNA-binding</keyword>
<evidence type="ECO:0000256" key="7">
    <source>
        <dbReference type="ARBA" id="ARBA00023015"/>
    </source>
</evidence>
<dbReference type="GO" id="GO:0045454">
    <property type="term" value="P:cell redox homeostasis"/>
    <property type="evidence" value="ECO:0007669"/>
    <property type="project" value="TreeGrafter"/>
</dbReference>
<dbReference type="GO" id="GO:0047134">
    <property type="term" value="F:protein-disulfide reductase [NAD(P)H] activity"/>
    <property type="evidence" value="ECO:0007669"/>
    <property type="project" value="TreeGrafter"/>
</dbReference>
<keyword evidence="15" id="KW-1185">Reference proteome</keyword>
<dbReference type="Pfam" id="PF00196">
    <property type="entry name" value="GerE"/>
    <property type="match status" value="1"/>
</dbReference>
<dbReference type="PANTHER" id="PTHR38839">
    <property type="entry name" value="TRANSCRIPTIONAL REGULATOR WHID-RELATED"/>
    <property type="match status" value="1"/>
</dbReference>
<dbReference type="InterPro" id="IPR036388">
    <property type="entry name" value="WH-like_DNA-bd_sf"/>
</dbReference>
<dbReference type="InterPro" id="IPR003482">
    <property type="entry name" value="Whib"/>
</dbReference>
<proteinExistence type="inferred from homology"/>
<feature type="compositionally biased region" description="Basic and acidic residues" evidence="12">
    <location>
        <begin position="89"/>
        <end position="103"/>
    </location>
</feature>
<evidence type="ECO:0000256" key="9">
    <source>
        <dbReference type="ARBA" id="ARBA00023157"/>
    </source>
</evidence>
<reference evidence="14" key="2">
    <citation type="submission" date="2020-09" db="EMBL/GenBank/DDBJ databases">
        <authorList>
            <person name="Sun Q."/>
            <person name="Ohkuma M."/>
        </authorList>
    </citation>
    <scope>NUCLEOTIDE SEQUENCE</scope>
    <source>
        <strain evidence="14">JCM 3172</strain>
    </source>
</reference>
<feature type="binding site" evidence="11">
    <location>
        <position position="27"/>
    </location>
    <ligand>
        <name>[4Fe-4S] cluster</name>
        <dbReference type="ChEBI" id="CHEBI:49883"/>
    </ligand>
</feature>
<evidence type="ECO:0000256" key="12">
    <source>
        <dbReference type="SAM" id="MobiDB-lite"/>
    </source>
</evidence>
<evidence type="ECO:0000256" key="5">
    <source>
        <dbReference type="ARBA" id="ARBA00023004"/>
    </source>
</evidence>
<evidence type="ECO:0000313" key="15">
    <source>
        <dbReference type="Proteomes" id="UP000619486"/>
    </source>
</evidence>
<protein>
    <recommendedName>
        <fullName evidence="11">Transcriptional regulator WhiB</fullName>
    </recommendedName>
</protein>
<feature type="binding site" evidence="11">
    <location>
        <position position="54"/>
    </location>
    <ligand>
        <name>[4Fe-4S] cluster</name>
        <dbReference type="ChEBI" id="CHEBI:49883"/>
    </ligand>
</feature>
<evidence type="ECO:0000256" key="4">
    <source>
        <dbReference type="ARBA" id="ARBA00022723"/>
    </source>
</evidence>
<dbReference type="GO" id="GO:0051539">
    <property type="term" value="F:4 iron, 4 sulfur cluster binding"/>
    <property type="evidence" value="ECO:0007669"/>
    <property type="project" value="UniProtKB-UniRule"/>
</dbReference>
<dbReference type="AlphaFoldDB" id="A0A918H883"/>
<dbReference type="Gene3D" id="1.10.10.10">
    <property type="entry name" value="Winged helix-like DNA-binding domain superfamily/Winged helix DNA-binding domain"/>
    <property type="match status" value="1"/>
</dbReference>
<evidence type="ECO:0000259" key="13">
    <source>
        <dbReference type="PROSITE" id="PS51674"/>
    </source>
</evidence>